<dbReference type="InterPro" id="IPR000092">
    <property type="entry name" value="Polyprenyl_synt"/>
</dbReference>
<dbReference type="SUPFAM" id="SSF48576">
    <property type="entry name" value="Terpenoid synthases"/>
    <property type="match status" value="1"/>
</dbReference>
<protein>
    <submittedName>
        <fullName evidence="4">Geranylgeranyl diphosphate synthase</fullName>
        <ecNumber evidence="4">2.5.1.29</ecNumber>
    </submittedName>
</protein>
<dbReference type="SFLD" id="SFLDG01017">
    <property type="entry name" value="Polyprenyl_Transferase_Like"/>
    <property type="match status" value="1"/>
</dbReference>
<dbReference type="Gene3D" id="1.10.600.10">
    <property type="entry name" value="Farnesyl Diphosphate Synthase"/>
    <property type="match status" value="1"/>
</dbReference>
<gene>
    <name evidence="4" type="ORF">AVDCRST_MAG77-2109</name>
</gene>
<keyword evidence="2" id="KW-0460">Magnesium</keyword>
<dbReference type="PROSITE" id="PS00444">
    <property type="entry name" value="POLYPRENYL_SYNTHASE_2"/>
    <property type="match status" value="1"/>
</dbReference>
<organism evidence="4">
    <name type="scientific">uncultured Chloroflexota bacterium</name>
    <dbReference type="NCBI Taxonomy" id="166587"/>
    <lineage>
        <taxon>Bacteria</taxon>
        <taxon>Bacillati</taxon>
        <taxon>Chloroflexota</taxon>
        <taxon>environmental samples</taxon>
    </lineage>
</organism>
<dbReference type="EC" id="2.5.1.29" evidence="4"/>
<dbReference type="SFLD" id="SFLDS00005">
    <property type="entry name" value="Isoprenoid_Synthase_Type_I"/>
    <property type="match status" value="1"/>
</dbReference>
<dbReference type="GO" id="GO:0004311">
    <property type="term" value="F:geranylgeranyl diphosphate synthase activity"/>
    <property type="evidence" value="ECO:0007669"/>
    <property type="project" value="UniProtKB-EC"/>
</dbReference>
<dbReference type="AlphaFoldDB" id="A0A6J4IGF8"/>
<keyword evidence="1" id="KW-0479">Metal-binding</keyword>
<keyword evidence="3 4" id="KW-0808">Transferase</keyword>
<evidence type="ECO:0000313" key="4">
    <source>
        <dbReference type="EMBL" id="CAA9249635.1"/>
    </source>
</evidence>
<reference evidence="4" key="1">
    <citation type="submission" date="2020-02" db="EMBL/GenBank/DDBJ databases">
        <authorList>
            <person name="Meier V. D."/>
        </authorList>
    </citation>
    <scope>NUCLEOTIDE SEQUENCE</scope>
    <source>
        <strain evidence="4">AVDCRST_MAG77</strain>
    </source>
</reference>
<comment type="similarity">
    <text evidence="3">Belongs to the FPP/GGPP synthase family.</text>
</comment>
<evidence type="ECO:0000256" key="2">
    <source>
        <dbReference type="ARBA" id="ARBA00022842"/>
    </source>
</evidence>
<dbReference type="InterPro" id="IPR033749">
    <property type="entry name" value="Polyprenyl_synt_CS"/>
</dbReference>
<evidence type="ECO:0000256" key="3">
    <source>
        <dbReference type="RuleBase" id="RU004466"/>
    </source>
</evidence>
<dbReference type="GO" id="GO:0008299">
    <property type="term" value="P:isoprenoid biosynthetic process"/>
    <property type="evidence" value="ECO:0007669"/>
    <property type="project" value="InterPro"/>
</dbReference>
<dbReference type="PANTHER" id="PTHR12001">
    <property type="entry name" value="GERANYLGERANYL PYROPHOSPHATE SYNTHASE"/>
    <property type="match status" value="1"/>
</dbReference>
<dbReference type="InterPro" id="IPR008949">
    <property type="entry name" value="Isoprenoid_synthase_dom_sf"/>
</dbReference>
<sequence length="319" mass="34083">MPPPNAPAHYGMMRYHLGWVNERLSPAQAPTGKRLRPLICLLAAQACGAQPERVVPAAVALELLHNFTLIHDDIEDGDAVRHHRPTVWKVWGEPQAINAGDGMHVLAHLALLELAAGGVPAARVISLATQLAQTSLVITEGQHLDLAFEQRDDVTPDAYLDMIGRKSAALIACSASMGGEVAGAGADTCAALAAFGFDLGMGFQIRDDVLGIWGRSETTGKPAGDLRRRKKTLPSLYAMSRAAGDDHAVLPRLFATPAPDDALVGAALAVLDRQDARAYCERKVERYSASARGHLTALSPSRARDALDALIAQLETREF</sequence>
<proteinExistence type="inferred from homology"/>
<dbReference type="Pfam" id="PF00348">
    <property type="entry name" value="polyprenyl_synt"/>
    <property type="match status" value="1"/>
</dbReference>
<evidence type="ECO:0000256" key="1">
    <source>
        <dbReference type="ARBA" id="ARBA00022723"/>
    </source>
</evidence>
<dbReference type="CDD" id="cd00685">
    <property type="entry name" value="Trans_IPPS_HT"/>
    <property type="match status" value="1"/>
</dbReference>
<dbReference type="GO" id="GO:0046872">
    <property type="term" value="F:metal ion binding"/>
    <property type="evidence" value="ECO:0007669"/>
    <property type="project" value="UniProtKB-KW"/>
</dbReference>
<dbReference type="EMBL" id="CADCTC010000122">
    <property type="protein sequence ID" value="CAA9249635.1"/>
    <property type="molecule type" value="Genomic_DNA"/>
</dbReference>
<name>A0A6J4IGF8_9CHLR</name>
<dbReference type="PANTHER" id="PTHR12001:SF86">
    <property type="entry name" value="GERANYLGERANYL DIPHOSPHATE SYNTHASE"/>
    <property type="match status" value="1"/>
</dbReference>
<accession>A0A6J4IGF8</accession>